<dbReference type="InterPro" id="IPR011992">
    <property type="entry name" value="EF-hand-dom_pair"/>
</dbReference>
<proteinExistence type="inferred from homology"/>
<dbReference type="InterPro" id="IPR027417">
    <property type="entry name" value="P-loop_NTPase"/>
</dbReference>
<dbReference type="Gene3D" id="1.10.238.10">
    <property type="entry name" value="EF-hand"/>
    <property type="match status" value="2"/>
</dbReference>
<dbReference type="SMART" id="SM00174">
    <property type="entry name" value="RHO"/>
    <property type="match status" value="1"/>
</dbReference>
<evidence type="ECO:0000256" key="8">
    <source>
        <dbReference type="ARBA" id="ARBA00022989"/>
    </source>
</evidence>
<gene>
    <name evidence="12" type="ORF">GIB67_023048</name>
</gene>
<evidence type="ECO:0000256" key="1">
    <source>
        <dbReference type="ARBA" id="ARBA00004200"/>
    </source>
</evidence>
<keyword evidence="7" id="KW-0106">Calcium</keyword>
<dbReference type="PANTHER" id="PTHR46819">
    <property type="entry name" value="EF-HAND CALCIUM-BINDING DOMAIN-CONTAINING PROTEIN 7"/>
    <property type="match status" value="1"/>
</dbReference>
<reference evidence="12 13" key="1">
    <citation type="journal article" date="2020" name="IScience">
        <title>Genome Sequencing of the Endangered Kingdonia uniflora (Circaeasteraceae, Ranunculales) Reveals Potential Mechanisms of Evolutionary Specialization.</title>
        <authorList>
            <person name="Sun Y."/>
            <person name="Deng T."/>
            <person name="Zhang A."/>
            <person name="Moore M.J."/>
            <person name="Landis J.B."/>
            <person name="Lin N."/>
            <person name="Zhang H."/>
            <person name="Zhang X."/>
            <person name="Huang J."/>
            <person name="Zhang X."/>
            <person name="Sun H."/>
            <person name="Wang H."/>
        </authorList>
    </citation>
    <scope>NUCLEOTIDE SEQUENCE [LARGE SCALE GENOMIC DNA]</scope>
    <source>
        <strain evidence="12">TB1705</strain>
        <tissue evidence="12">Leaf</tissue>
    </source>
</reference>
<evidence type="ECO:0000313" key="12">
    <source>
        <dbReference type="EMBL" id="KAF6139952.1"/>
    </source>
</evidence>
<dbReference type="InterPro" id="IPR018247">
    <property type="entry name" value="EF_Hand_1_Ca_BS"/>
</dbReference>
<evidence type="ECO:0000259" key="11">
    <source>
        <dbReference type="PROSITE" id="PS50222"/>
    </source>
</evidence>
<dbReference type="Pfam" id="PF08356">
    <property type="entry name" value="EF_assoc_2"/>
    <property type="match status" value="1"/>
</dbReference>
<dbReference type="InterPro" id="IPR013566">
    <property type="entry name" value="EF_hand_assoc_1"/>
</dbReference>
<evidence type="ECO:0000256" key="4">
    <source>
        <dbReference type="ARBA" id="ARBA00022723"/>
    </source>
</evidence>
<dbReference type="Proteomes" id="UP000541444">
    <property type="component" value="Unassembled WGS sequence"/>
</dbReference>
<dbReference type="Pfam" id="PF13202">
    <property type="entry name" value="EF-hand_5"/>
    <property type="match status" value="1"/>
</dbReference>
<dbReference type="PROSITE" id="PS00018">
    <property type="entry name" value="EF_HAND_1"/>
    <property type="match status" value="2"/>
</dbReference>
<dbReference type="GO" id="GO:0003924">
    <property type="term" value="F:GTPase activity"/>
    <property type="evidence" value="ECO:0007669"/>
    <property type="project" value="InterPro"/>
</dbReference>
<keyword evidence="10" id="KW-0472">Membrane</keyword>
<dbReference type="SUPFAM" id="SSF47473">
    <property type="entry name" value="EF-hand"/>
    <property type="match status" value="1"/>
</dbReference>
<keyword evidence="3" id="KW-0812">Transmembrane</keyword>
<dbReference type="GO" id="GO:0005509">
    <property type="term" value="F:calcium ion binding"/>
    <property type="evidence" value="ECO:0007669"/>
    <property type="project" value="InterPro"/>
</dbReference>
<evidence type="ECO:0000256" key="5">
    <source>
        <dbReference type="ARBA" id="ARBA00022737"/>
    </source>
</evidence>
<dbReference type="Pfam" id="PF08355">
    <property type="entry name" value="EF_assoc_1"/>
    <property type="match status" value="1"/>
</dbReference>
<dbReference type="SMART" id="SM00175">
    <property type="entry name" value="RAB"/>
    <property type="match status" value="1"/>
</dbReference>
<dbReference type="InterPro" id="IPR013567">
    <property type="entry name" value="EF_hand_assoc_2"/>
</dbReference>
<dbReference type="Pfam" id="PF00071">
    <property type="entry name" value="Ras"/>
    <property type="match status" value="2"/>
</dbReference>
<keyword evidence="6" id="KW-1000">Mitochondrion outer membrane</keyword>
<evidence type="ECO:0000313" key="13">
    <source>
        <dbReference type="Proteomes" id="UP000541444"/>
    </source>
</evidence>
<dbReference type="SUPFAM" id="SSF52540">
    <property type="entry name" value="P-loop containing nucleoside triphosphate hydrolases"/>
    <property type="match status" value="2"/>
</dbReference>
<dbReference type="GO" id="GO:0005525">
    <property type="term" value="F:GTP binding"/>
    <property type="evidence" value="ECO:0007669"/>
    <property type="project" value="InterPro"/>
</dbReference>
<evidence type="ECO:0000256" key="2">
    <source>
        <dbReference type="ARBA" id="ARBA00007981"/>
    </source>
</evidence>
<keyword evidence="8" id="KW-1133">Transmembrane helix</keyword>
<evidence type="ECO:0000256" key="3">
    <source>
        <dbReference type="ARBA" id="ARBA00022692"/>
    </source>
</evidence>
<keyword evidence="9" id="KW-0496">Mitochondrion</keyword>
<dbReference type="InterPro" id="IPR001806">
    <property type="entry name" value="Small_GTPase"/>
</dbReference>
<evidence type="ECO:0000256" key="6">
    <source>
        <dbReference type="ARBA" id="ARBA00022787"/>
    </source>
</evidence>
<evidence type="ECO:0000256" key="10">
    <source>
        <dbReference type="ARBA" id="ARBA00023136"/>
    </source>
</evidence>
<protein>
    <recommendedName>
        <fullName evidence="11">EF-hand domain-containing protein</fullName>
    </recommendedName>
</protein>
<organism evidence="12 13">
    <name type="scientific">Kingdonia uniflora</name>
    <dbReference type="NCBI Taxonomy" id="39325"/>
    <lineage>
        <taxon>Eukaryota</taxon>
        <taxon>Viridiplantae</taxon>
        <taxon>Streptophyta</taxon>
        <taxon>Embryophyta</taxon>
        <taxon>Tracheophyta</taxon>
        <taxon>Spermatophyta</taxon>
        <taxon>Magnoliopsida</taxon>
        <taxon>Ranunculales</taxon>
        <taxon>Circaeasteraceae</taxon>
        <taxon>Kingdonia</taxon>
    </lineage>
</organism>
<evidence type="ECO:0000256" key="9">
    <source>
        <dbReference type="ARBA" id="ARBA00023128"/>
    </source>
</evidence>
<keyword evidence="5" id="KW-0677">Repeat</keyword>
<dbReference type="AlphaFoldDB" id="A0A7J7LBN0"/>
<dbReference type="SMART" id="SM00054">
    <property type="entry name" value="EFh"/>
    <property type="match status" value="2"/>
</dbReference>
<sequence>MAYYRTIRNPRVVMVGDEGTGKSSLIKTACDKTFPHKDNVPRIMAPTELHVNAVDIGGPAHGTLLPLTAIDTCLHTQESRHNLHRELKQAHIVIVTVSYDKPTSFDRLTSFWLPELQRLKVKAPVIVVACKLDLKGKTQVSLEQIIAPIMQRFLEIDICVDCSARNLTKITVAFFQACKLAAAPLGPLFDKETQTLRPRVVNAFKHIFMVCDRDQNGALSDAELVYLRVGISPAVPQFFSSYFLFFKKIPYCCEQKRFGRSTSPAQIASYRKDVLKEEPEGVNELGVTLTGFLALQLRVLKQGWTAHLWRILYHFGFDTNIILVHDQLPVLLKGAINQVYLYISYFYLFVFWKYYSSELTDKTAEFLKLTFSLLDIDTKFELTNEAIEYLKSTFSLFDLDKDGALQPAELDKVFSTAPESPWDEVPYKNAGESTPLGSMSLDGFLSKWDLMTLLEPSKSLANLIYIGYRKDPASAFRITKRKGFDCKKEGAQRNVFQCFVFGPKNVGKSELLNAFLGRPFLGSYSSTIKERFAVKCVDYISGTKKTLVLREIPEDEVRHLVSNKESLAACDVAIFIHDSSEKSWNKATDLLIEVASHAKDSGLKVPCLIVTAKDDLDPCGTALKELTQASRQMGLRAPIPVSTKFGDLNDLFDIIVSTAEQPQLSIPVTEAWKISKTENLNDGFDRIKHSAEQPRLSTHPARSLNNSILGDIKNVFSKIISRIPKAKAWRDPGRYYVKLGDVVLDDPDHEKPHQC</sequence>
<comment type="similarity">
    <text evidence="2">Belongs to the mitochondrial Rho GTPase family.</text>
</comment>
<dbReference type="InterPro" id="IPR052266">
    <property type="entry name" value="Miro-EF-hand_domain"/>
</dbReference>
<dbReference type="PRINTS" id="PR00449">
    <property type="entry name" value="RASTRNSFRMNG"/>
</dbReference>
<name>A0A7J7LBN0_9MAGN</name>
<accession>A0A7J7LBN0</accession>
<keyword evidence="4" id="KW-0479">Metal-binding</keyword>
<comment type="subcellular location">
    <subcellularLocation>
        <location evidence="1">Mitochondrion outer membrane</location>
        <topology evidence="1">Single-pass type IV membrane protein</topology>
    </subcellularLocation>
</comment>
<comment type="caution">
    <text evidence="12">The sequence shown here is derived from an EMBL/GenBank/DDBJ whole genome shotgun (WGS) entry which is preliminary data.</text>
</comment>
<dbReference type="EMBL" id="JACGCM010002426">
    <property type="protein sequence ID" value="KAF6139952.1"/>
    <property type="molecule type" value="Genomic_DNA"/>
</dbReference>
<dbReference type="Gene3D" id="3.40.50.300">
    <property type="entry name" value="P-loop containing nucleotide triphosphate hydrolases"/>
    <property type="match status" value="2"/>
</dbReference>
<dbReference type="InterPro" id="IPR002048">
    <property type="entry name" value="EF_hand_dom"/>
</dbReference>
<feature type="domain" description="EF-hand" evidence="11">
    <location>
        <begin position="385"/>
        <end position="420"/>
    </location>
</feature>
<keyword evidence="13" id="KW-1185">Reference proteome</keyword>
<dbReference type="GO" id="GO:0005741">
    <property type="term" value="C:mitochondrial outer membrane"/>
    <property type="evidence" value="ECO:0007669"/>
    <property type="project" value="UniProtKB-SubCell"/>
</dbReference>
<dbReference type="PANTHER" id="PTHR46819:SF1">
    <property type="entry name" value="EF-HAND CALCIUM-BINDING DOMAIN-CONTAINING PROTEIN 7"/>
    <property type="match status" value="1"/>
</dbReference>
<dbReference type="PROSITE" id="PS50222">
    <property type="entry name" value="EF_HAND_2"/>
    <property type="match status" value="1"/>
</dbReference>
<evidence type="ECO:0000256" key="7">
    <source>
        <dbReference type="ARBA" id="ARBA00022837"/>
    </source>
</evidence>
<dbReference type="OrthoDB" id="10020961at2759"/>